<evidence type="ECO:0000313" key="5">
    <source>
        <dbReference type="Proteomes" id="UP000317716"/>
    </source>
</evidence>
<dbReference type="AlphaFoldDB" id="A0A538SIB4"/>
<evidence type="ECO:0000256" key="2">
    <source>
        <dbReference type="ARBA" id="ARBA00022679"/>
    </source>
</evidence>
<dbReference type="PANTHER" id="PTHR47738:SF2">
    <property type="entry name" value="PTS SYSTEM FRUCTOSE-LIKE EIIA COMPONENT"/>
    <property type="match status" value="1"/>
</dbReference>
<comment type="caution">
    <text evidence="4">The sequence shown here is derived from an EMBL/GenBank/DDBJ whole genome shotgun (WGS) entry which is preliminary data.</text>
</comment>
<evidence type="ECO:0000313" key="4">
    <source>
        <dbReference type="EMBL" id="TMQ51109.1"/>
    </source>
</evidence>
<dbReference type="GO" id="GO:0016740">
    <property type="term" value="F:transferase activity"/>
    <property type="evidence" value="ECO:0007669"/>
    <property type="project" value="UniProtKB-KW"/>
</dbReference>
<evidence type="ECO:0000256" key="1">
    <source>
        <dbReference type="ARBA" id="ARBA00004496"/>
    </source>
</evidence>
<dbReference type="InterPro" id="IPR016152">
    <property type="entry name" value="PTrfase/Anion_transptr"/>
</dbReference>
<dbReference type="Pfam" id="PF00359">
    <property type="entry name" value="PTS_EIIA_2"/>
    <property type="match status" value="1"/>
</dbReference>
<protein>
    <submittedName>
        <fullName evidence="4">PTS sugar transporter subunit IIA</fullName>
    </submittedName>
</protein>
<keyword evidence="4" id="KW-0762">Sugar transport</keyword>
<dbReference type="FunFam" id="3.40.930.10:FF:000009">
    <property type="entry name" value="PTS system, fructose specific IIABC component"/>
    <property type="match status" value="1"/>
</dbReference>
<dbReference type="PANTHER" id="PTHR47738">
    <property type="entry name" value="PTS SYSTEM FRUCTOSE-LIKE EIIA COMPONENT-RELATED"/>
    <property type="match status" value="1"/>
</dbReference>
<dbReference type="InterPro" id="IPR051541">
    <property type="entry name" value="PTS_SugarTrans_NitroReg"/>
</dbReference>
<dbReference type="Gene3D" id="3.40.930.10">
    <property type="entry name" value="Mannitol-specific EII, Chain A"/>
    <property type="match status" value="1"/>
</dbReference>
<dbReference type="GO" id="GO:0005737">
    <property type="term" value="C:cytoplasm"/>
    <property type="evidence" value="ECO:0007669"/>
    <property type="project" value="UniProtKB-SubCell"/>
</dbReference>
<dbReference type="SUPFAM" id="SSF55804">
    <property type="entry name" value="Phoshotransferase/anion transport protein"/>
    <property type="match status" value="1"/>
</dbReference>
<dbReference type="PROSITE" id="PS51094">
    <property type="entry name" value="PTS_EIIA_TYPE_2"/>
    <property type="match status" value="1"/>
</dbReference>
<accession>A0A538SIB4</accession>
<organism evidence="4 5">
    <name type="scientific">Eiseniibacteriota bacterium</name>
    <dbReference type="NCBI Taxonomy" id="2212470"/>
    <lineage>
        <taxon>Bacteria</taxon>
        <taxon>Candidatus Eiseniibacteriota</taxon>
    </lineage>
</organism>
<reference evidence="4 5" key="1">
    <citation type="journal article" date="2019" name="Nat. Microbiol.">
        <title>Mediterranean grassland soil C-N compound turnover is dependent on rainfall and depth, and is mediated by genomically divergent microorganisms.</title>
        <authorList>
            <person name="Diamond S."/>
            <person name="Andeer P.F."/>
            <person name="Li Z."/>
            <person name="Crits-Christoph A."/>
            <person name="Burstein D."/>
            <person name="Anantharaman K."/>
            <person name="Lane K.R."/>
            <person name="Thomas B.C."/>
            <person name="Pan C."/>
            <person name="Northen T.R."/>
            <person name="Banfield J.F."/>
        </authorList>
    </citation>
    <scope>NUCLEOTIDE SEQUENCE [LARGE SCALE GENOMIC DNA]</scope>
    <source>
        <strain evidence="4">WS_2</strain>
    </source>
</reference>
<evidence type="ECO:0000259" key="3">
    <source>
        <dbReference type="PROSITE" id="PS51094"/>
    </source>
</evidence>
<feature type="domain" description="PTS EIIA type-2" evidence="3">
    <location>
        <begin position="17"/>
        <end position="161"/>
    </location>
</feature>
<dbReference type="CDD" id="cd00211">
    <property type="entry name" value="PTS_IIA_fru"/>
    <property type="match status" value="1"/>
</dbReference>
<name>A0A538SIB4_UNCEI</name>
<gene>
    <name evidence="4" type="ORF">E6K72_10785</name>
</gene>
<sequence>MEATGLRRRGGLMRLSELLNSKAVNLRLAARTKREALVELVELLESAHGFKSQGEILDRVMRREAMMTTGIGNGVAIPHGKARSVDRMAAACAVCEQGLDFESEDGRPVHLFVLFVSPENAATLHVRALANLSRLLKEEAVRKSLREAKTVEAFFAALQSAESAYIPT</sequence>
<proteinExistence type="predicted"/>
<dbReference type="InterPro" id="IPR002178">
    <property type="entry name" value="PTS_EIIA_type-2_dom"/>
</dbReference>
<dbReference type="EMBL" id="VBOS01000388">
    <property type="protein sequence ID" value="TMQ51109.1"/>
    <property type="molecule type" value="Genomic_DNA"/>
</dbReference>
<dbReference type="Proteomes" id="UP000317716">
    <property type="component" value="Unassembled WGS sequence"/>
</dbReference>
<keyword evidence="4" id="KW-0813">Transport</keyword>
<keyword evidence="2" id="KW-0808">Transferase</keyword>
<comment type="subcellular location">
    <subcellularLocation>
        <location evidence="1">Cytoplasm</location>
    </subcellularLocation>
</comment>
<dbReference type="PROSITE" id="PS00372">
    <property type="entry name" value="PTS_EIIA_TYPE_2_HIS"/>
    <property type="match status" value="1"/>
</dbReference>